<reference evidence="3" key="1">
    <citation type="journal article" date="2019" name="Int. J. Syst. Evol. Microbiol.">
        <title>The Global Catalogue of Microorganisms (GCM) 10K type strain sequencing project: providing services to taxonomists for standard genome sequencing and annotation.</title>
        <authorList>
            <consortium name="The Broad Institute Genomics Platform"/>
            <consortium name="The Broad Institute Genome Sequencing Center for Infectious Disease"/>
            <person name="Wu L."/>
            <person name="Ma J."/>
        </authorList>
    </citation>
    <scope>NUCLEOTIDE SEQUENCE [LARGE SCALE GENOMIC DNA]</scope>
    <source>
        <strain evidence="3">JCM 17442</strain>
    </source>
</reference>
<dbReference type="EMBL" id="BAABAU010000004">
    <property type="protein sequence ID" value="GAA4267501.1"/>
    <property type="molecule type" value="Genomic_DNA"/>
</dbReference>
<evidence type="ECO:0000313" key="3">
    <source>
        <dbReference type="Proteomes" id="UP001501594"/>
    </source>
</evidence>
<feature type="transmembrane region" description="Helical" evidence="1">
    <location>
        <begin position="66"/>
        <end position="88"/>
    </location>
</feature>
<dbReference type="Proteomes" id="UP001501594">
    <property type="component" value="Unassembled WGS sequence"/>
</dbReference>
<comment type="caution">
    <text evidence="2">The sequence shown here is derived from an EMBL/GenBank/DDBJ whole genome shotgun (WGS) entry which is preliminary data.</text>
</comment>
<keyword evidence="3" id="KW-1185">Reference proteome</keyword>
<accession>A0ABP8E5J8</accession>
<sequence length="142" mass="14950">MADIYRDLARELRGQRLGESEIVDVLTRVSALAHERGEGVGDIVGDPASFAKATPRGRATPPGVRFISVITVVAAVIVVGASIARYLVGVSPHLVGTWPWAVALGLLVVGLVGGFTLDSRLPRGFVPGRDRGELDESTKALP</sequence>
<protein>
    <recommendedName>
        <fullName evidence="4">DUF1707 domain-containing protein</fullName>
    </recommendedName>
</protein>
<keyword evidence="1" id="KW-0812">Transmembrane</keyword>
<keyword evidence="1" id="KW-1133">Transmembrane helix</keyword>
<name>A0ABP8E5J8_9MICO</name>
<dbReference type="RefSeq" id="WP_344797830.1">
    <property type="nucleotide sequence ID" value="NZ_BAABAU010000004.1"/>
</dbReference>
<evidence type="ECO:0000313" key="2">
    <source>
        <dbReference type="EMBL" id="GAA4267501.1"/>
    </source>
</evidence>
<gene>
    <name evidence="2" type="ORF">GCM10022256_31130</name>
</gene>
<evidence type="ECO:0000256" key="1">
    <source>
        <dbReference type="SAM" id="Phobius"/>
    </source>
</evidence>
<proteinExistence type="predicted"/>
<feature type="transmembrane region" description="Helical" evidence="1">
    <location>
        <begin position="100"/>
        <end position="117"/>
    </location>
</feature>
<keyword evidence="1" id="KW-0472">Membrane</keyword>
<organism evidence="2 3">
    <name type="scientific">Frondihabitans peucedani</name>
    <dbReference type="NCBI Taxonomy" id="598626"/>
    <lineage>
        <taxon>Bacteria</taxon>
        <taxon>Bacillati</taxon>
        <taxon>Actinomycetota</taxon>
        <taxon>Actinomycetes</taxon>
        <taxon>Micrococcales</taxon>
        <taxon>Microbacteriaceae</taxon>
        <taxon>Frondihabitans</taxon>
    </lineage>
</organism>
<evidence type="ECO:0008006" key="4">
    <source>
        <dbReference type="Google" id="ProtNLM"/>
    </source>
</evidence>